<dbReference type="InterPro" id="IPR013693">
    <property type="entry name" value="SpoIID/LytB_N"/>
</dbReference>
<evidence type="ECO:0000259" key="2">
    <source>
        <dbReference type="Pfam" id="PF08486"/>
    </source>
</evidence>
<dbReference type="Proteomes" id="UP000284177">
    <property type="component" value="Unassembled WGS sequence"/>
</dbReference>
<dbReference type="Pfam" id="PF08486">
    <property type="entry name" value="SpoIID"/>
    <property type="match status" value="1"/>
</dbReference>
<dbReference type="RefSeq" id="WP_120169356.1">
    <property type="nucleotide sequence ID" value="NZ_MCIB01000018.1"/>
</dbReference>
<evidence type="ECO:0000313" key="3">
    <source>
        <dbReference type="EMBL" id="RKD31539.1"/>
    </source>
</evidence>
<evidence type="ECO:0000256" key="1">
    <source>
        <dbReference type="SAM" id="Phobius"/>
    </source>
</evidence>
<dbReference type="GO" id="GO:0030435">
    <property type="term" value="P:sporulation resulting in formation of a cellular spore"/>
    <property type="evidence" value="ECO:0007669"/>
    <property type="project" value="InterPro"/>
</dbReference>
<dbReference type="AlphaFoldDB" id="A0A419T283"/>
<name>A0A419T283_9FIRM</name>
<keyword evidence="1" id="KW-0472">Membrane</keyword>
<protein>
    <submittedName>
        <fullName evidence="3">Stage II sporulation protein D</fullName>
    </submittedName>
</protein>
<keyword evidence="1" id="KW-1133">Transmembrane helix</keyword>
<dbReference type="OrthoDB" id="9794671at2"/>
<feature type="domain" description="Sporulation stage II protein D amidase enhancer LytB N-terminal" evidence="2">
    <location>
        <begin position="48"/>
        <end position="156"/>
    </location>
</feature>
<dbReference type="NCBIfam" id="TIGR02870">
    <property type="entry name" value="spore_II_D"/>
    <property type="match status" value="1"/>
</dbReference>
<dbReference type="InterPro" id="IPR013486">
    <property type="entry name" value="SpoIID/LytB"/>
</dbReference>
<dbReference type="NCBIfam" id="TIGR02669">
    <property type="entry name" value="SpoIID_LytB"/>
    <property type="match status" value="1"/>
</dbReference>
<proteinExistence type="predicted"/>
<dbReference type="InterPro" id="IPR014225">
    <property type="entry name" value="Spore_II_D_firmicutes"/>
</dbReference>
<keyword evidence="4" id="KW-1185">Reference proteome</keyword>
<keyword evidence="1" id="KW-0812">Transmembrane</keyword>
<gene>
    <name evidence="3" type="ORF">BET03_12545</name>
</gene>
<sequence length="330" mass="37610">MKELAIYLAFIIFITVIIPIALIKGYDLVMKDEKKIERVEEEYTVKVYNTKTGKVQKMKLEEYIKGVVAAEMPAAFHIEALKAQAVAARTYAVYKMEKYPNGDPDHPQAPLCNDVHCQAWLSMEELLDRHSQDWMDKYWGKIEAAVEDTKGEIITYNGKPIEPLYHSTSGGMTEDSEAVFANALPYLRSVESPYEDGAPRLRDTVEMAMDEFIGKIEGKYPNIKLTKETLPHRIKLIERSESGRILKLQIDNQIVTGREIRELFGLNSTNFTITIVKDEDKIKIETVGYGHGVGMSQWGANGMAKKGSTYREILKHYYTGVEIEQLRMEN</sequence>
<reference evidence="3 4" key="1">
    <citation type="submission" date="2016-08" db="EMBL/GenBank/DDBJ databases">
        <title>Novel Firmicutes and Novel Genomes.</title>
        <authorList>
            <person name="Poppleton D.I."/>
            <person name="Gribaldo S."/>
        </authorList>
    </citation>
    <scope>NUCLEOTIDE SEQUENCE [LARGE SCALE GENOMIC DNA]</scope>
    <source>
        <strain evidence="3 4">CTT3</strain>
    </source>
</reference>
<dbReference type="GO" id="GO:0030288">
    <property type="term" value="C:outer membrane-bounded periplasmic space"/>
    <property type="evidence" value="ECO:0007669"/>
    <property type="project" value="TreeGrafter"/>
</dbReference>
<dbReference type="InterPro" id="IPR051922">
    <property type="entry name" value="Bact_Sporulation_Assoc"/>
</dbReference>
<comment type="caution">
    <text evidence="3">The sequence shown here is derived from an EMBL/GenBank/DDBJ whole genome shotgun (WGS) entry which is preliminary data.</text>
</comment>
<accession>A0A419T283</accession>
<dbReference type="PANTHER" id="PTHR30032:SF4">
    <property type="entry name" value="AMIDASE ENHANCER"/>
    <property type="match status" value="1"/>
</dbReference>
<feature type="transmembrane region" description="Helical" evidence="1">
    <location>
        <begin position="6"/>
        <end position="26"/>
    </location>
</feature>
<dbReference type="EMBL" id="MCIB01000018">
    <property type="protein sequence ID" value="RKD31539.1"/>
    <property type="molecule type" value="Genomic_DNA"/>
</dbReference>
<evidence type="ECO:0000313" key="4">
    <source>
        <dbReference type="Proteomes" id="UP000284177"/>
    </source>
</evidence>
<dbReference type="PANTHER" id="PTHR30032">
    <property type="entry name" value="N-ACETYLMURAMOYL-L-ALANINE AMIDASE-RELATED"/>
    <property type="match status" value="1"/>
</dbReference>
<organism evidence="3 4">
    <name type="scientific">Thermohalobacter berrensis</name>
    <dbReference type="NCBI Taxonomy" id="99594"/>
    <lineage>
        <taxon>Bacteria</taxon>
        <taxon>Bacillati</taxon>
        <taxon>Bacillota</taxon>
        <taxon>Tissierellia</taxon>
        <taxon>Tissierellales</taxon>
        <taxon>Thermohalobacteraceae</taxon>
        <taxon>Thermohalobacter</taxon>
    </lineage>
</organism>